<dbReference type="InterPro" id="IPR006047">
    <property type="entry name" value="GH13_cat_dom"/>
</dbReference>
<dbReference type="SUPFAM" id="SSF51011">
    <property type="entry name" value="Glycosyl hydrolase domain"/>
    <property type="match status" value="1"/>
</dbReference>
<reference evidence="4 5" key="1">
    <citation type="submission" date="2020-11" db="EMBL/GenBank/DDBJ databases">
        <title>Fusibacter basophilias sp. nov.</title>
        <authorList>
            <person name="Qiu D."/>
        </authorList>
    </citation>
    <scope>NUCLEOTIDE SEQUENCE [LARGE SCALE GENOMIC DNA]</scope>
    <source>
        <strain evidence="4 5">Q10-2</strain>
    </source>
</reference>
<keyword evidence="5" id="KW-1185">Reference proteome</keyword>
<organism evidence="4 5">
    <name type="scientific">Fusibacter ferrireducens</name>
    <dbReference type="NCBI Taxonomy" id="2785058"/>
    <lineage>
        <taxon>Bacteria</taxon>
        <taxon>Bacillati</taxon>
        <taxon>Bacillota</taxon>
        <taxon>Clostridia</taxon>
        <taxon>Eubacteriales</taxon>
        <taxon>Eubacteriales Family XII. Incertae Sedis</taxon>
        <taxon>Fusibacter</taxon>
    </lineage>
</organism>
<gene>
    <name evidence="4" type="ORF">ISU02_03415</name>
</gene>
<name>A0ABR9ZPU2_9FIRM</name>
<dbReference type="Pfam" id="PF00128">
    <property type="entry name" value="Alpha-amylase"/>
    <property type="match status" value="1"/>
</dbReference>
<dbReference type="EMBL" id="JADKNH010000002">
    <property type="protein sequence ID" value="MBF4692148.1"/>
    <property type="molecule type" value="Genomic_DNA"/>
</dbReference>
<dbReference type="PANTHER" id="PTHR10357">
    <property type="entry name" value="ALPHA-AMYLASE FAMILY MEMBER"/>
    <property type="match status" value="1"/>
</dbReference>
<protein>
    <recommendedName>
        <fullName evidence="3">Glycosyl hydrolase family 13 catalytic domain-containing protein</fullName>
    </recommendedName>
</protein>
<dbReference type="Proteomes" id="UP000614200">
    <property type="component" value="Unassembled WGS sequence"/>
</dbReference>
<proteinExistence type="predicted"/>
<evidence type="ECO:0000313" key="5">
    <source>
        <dbReference type="Proteomes" id="UP000614200"/>
    </source>
</evidence>
<evidence type="ECO:0000313" key="4">
    <source>
        <dbReference type="EMBL" id="MBF4692148.1"/>
    </source>
</evidence>
<feature type="domain" description="Glycosyl hydrolase family 13 catalytic" evidence="3">
    <location>
        <begin position="1"/>
        <end position="174"/>
    </location>
</feature>
<evidence type="ECO:0000256" key="2">
    <source>
        <dbReference type="ARBA" id="ARBA00023295"/>
    </source>
</evidence>
<dbReference type="PANTHER" id="PTHR10357:SF210">
    <property type="entry name" value="MALTODEXTRIN GLUCOSIDASE"/>
    <property type="match status" value="1"/>
</dbReference>
<sequence>MPKYNLDNPEVVTYLLEAVQYWIEYFDIDGLRLDTADCLCPNFMKALRKKTNTLKSDFWLMGEVVHGDYRDWVSEEQLHSVTNYEIFKGLYSSHNDQNLFEIAHSLKREFDSTSGIYRYFMPYNFVDNHDQNRLASLVDESAYLYTIYILMFTIPGIPSIYYGSEWGIKGAKEIHSDLGIRPYINIDHVIPEERDLEKVIRKLSLIRKETPALKVGTYKQLAIEYQKPFIFQRQFDNTTVIVVINATPHDHFVNLAPYCNRSVHDILNDQPLHLNDLQNLKINSNWGRILSFANPF</sequence>
<evidence type="ECO:0000259" key="3">
    <source>
        <dbReference type="Pfam" id="PF00128"/>
    </source>
</evidence>
<dbReference type="InterPro" id="IPR017853">
    <property type="entry name" value="GH"/>
</dbReference>
<keyword evidence="2" id="KW-0326">Glycosidase</keyword>
<dbReference type="Gene3D" id="3.20.20.80">
    <property type="entry name" value="Glycosidases"/>
    <property type="match status" value="1"/>
</dbReference>
<keyword evidence="1" id="KW-0378">Hydrolase</keyword>
<comment type="caution">
    <text evidence="4">The sequence shown here is derived from an EMBL/GenBank/DDBJ whole genome shotgun (WGS) entry which is preliminary data.</text>
</comment>
<accession>A0ABR9ZPU2</accession>
<dbReference type="SUPFAM" id="SSF51445">
    <property type="entry name" value="(Trans)glycosidases"/>
    <property type="match status" value="1"/>
</dbReference>
<dbReference type="InterPro" id="IPR013780">
    <property type="entry name" value="Glyco_hydro_b"/>
</dbReference>
<evidence type="ECO:0000256" key="1">
    <source>
        <dbReference type="ARBA" id="ARBA00022801"/>
    </source>
</evidence>
<dbReference type="Gene3D" id="2.60.40.1180">
    <property type="entry name" value="Golgi alpha-mannosidase II"/>
    <property type="match status" value="1"/>
</dbReference>